<dbReference type="InterPro" id="IPR003018">
    <property type="entry name" value="GAF"/>
</dbReference>
<dbReference type="Gene3D" id="3.60.40.10">
    <property type="entry name" value="PPM-type phosphatase domain"/>
    <property type="match status" value="1"/>
</dbReference>
<dbReference type="GO" id="GO:0016791">
    <property type="term" value="F:phosphatase activity"/>
    <property type="evidence" value="ECO:0007669"/>
    <property type="project" value="TreeGrafter"/>
</dbReference>
<dbReference type="SUPFAM" id="SSF55781">
    <property type="entry name" value="GAF domain-like"/>
    <property type="match status" value="1"/>
</dbReference>
<dbReference type="SMART" id="SM00331">
    <property type="entry name" value="PP2C_SIG"/>
    <property type="match status" value="1"/>
</dbReference>
<dbReference type="Proteomes" id="UP000215506">
    <property type="component" value="Unassembled WGS sequence"/>
</dbReference>
<dbReference type="SMART" id="SM00065">
    <property type="entry name" value="GAF"/>
    <property type="match status" value="1"/>
</dbReference>
<dbReference type="InterPro" id="IPR001932">
    <property type="entry name" value="PPM-type_phosphatase-like_dom"/>
</dbReference>
<keyword evidence="1 4" id="KW-0378">Hydrolase</keyword>
<dbReference type="PANTHER" id="PTHR43156">
    <property type="entry name" value="STAGE II SPORULATION PROTEIN E-RELATED"/>
    <property type="match status" value="1"/>
</dbReference>
<name>A0A231GYH2_9NOCA</name>
<dbReference type="EMBL" id="NGAF01000018">
    <property type="protein sequence ID" value="OXR41664.1"/>
    <property type="molecule type" value="Genomic_DNA"/>
</dbReference>
<protein>
    <submittedName>
        <fullName evidence="4">Phosphoserine phosphatase RsbU</fullName>
        <ecNumber evidence="4">3.1.3.3</ecNumber>
    </submittedName>
</protein>
<dbReference type="InterPro" id="IPR036457">
    <property type="entry name" value="PPM-type-like_dom_sf"/>
</dbReference>
<dbReference type="InterPro" id="IPR029016">
    <property type="entry name" value="GAF-like_dom_sf"/>
</dbReference>
<evidence type="ECO:0000313" key="5">
    <source>
        <dbReference type="Proteomes" id="UP000215506"/>
    </source>
</evidence>
<dbReference type="Pfam" id="PF07228">
    <property type="entry name" value="SpoIIE"/>
    <property type="match status" value="1"/>
</dbReference>
<evidence type="ECO:0000259" key="3">
    <source>
        <dbReference type="SMART" id="SM00331"/>
    </source>
</evidence>
<dbReference type="RefSeq" id="WP_094027455.1">
    <property type="nucleotide sequence ID" value="NZ_NGAF01000018.1"/>
</dbReference>
<dbReference type="Gene3D" id="3.30.450.40">
    <property type="match status" value="1"/>
</dbReference>
<proteinExistence type="predicted"/>
<accession>A0A231GYH2</accession>
<dbReference type="SUPFAM" id="SSF81606">
    <property type="entry name" value="PP2C-like"/>
    <property type="match status" value="1"/>
</dbReference>
<dbReference type="AlphaFoldDB" id="A0A231GYH2"/>
<feature type="domain" description="PPM-type phosphatase" evidence="3">
    <location>
        <begin position="303"/>
        <end position="526"/>
    </location>
</feature>
<dbReference type="PANTHER" id="PTHR43156:SF2">
    <property type="entry name" value="STAGE II SPORULATION PROTEIN E"/>
    <property type="match status" value="1"/>
</dbReference>
<dbReference type="InterPro" id="IPR052016">
    <property type="entry name" value="Bact_Sigma-Reg"/>
</dbReference>
<organism evidence="4 5">
    <name type="scientific">Nocardia cerradoensis</name>
    <dbReference type="NCBI Taxonomy" id="85688"/>
    <lineage>
        <taxon>Bacteria</taxon>
        <taxon>Bacillati</taxon>
        <taxon>Actinomycetota</taxon>
        <taxon>Actinomycetes</taxon>
        <taxon>Mycobacteriales</taxon>
        <taxon>Nocardiaceae</taxon>
        <taxon>Nocardia</taxon>
    </lineage>
</organism>
<evidence type="ECO:0000259" key="2">
    <source>
        <dbReference type="SMART" id="SM00065"/>
    </source>
</evidence>
<reference evidence="4 5" key="1">
    <citation type="submission" date="2017-07" db="EMBL/GenBank/DDBJ databases">
        <title>First draft Genome Sequence of Nocardia cerradoensis isolated from human infection.</title>
        <authorList>
            <person name="Carrasco G."/>
        </authorList>
    </citation>
    <scope>NUCLEOTIDE SEQUENCE [LARGE SCALE GENOMIC DNA]</scope>
    <source>
        <strain evidence="4 5">CNM20130759</strain>
    </source>
</reference>
<feature type="domain" description="GAF" evidence="2">
    <location>
        <begin position="137"/>
        <end position="285"/>
    </location>
</feature>
<gene>
    <name evidence="4" type="primary">rsbU_2</name>
    <name evidence="4" type="ORF">B7C42_06305</name>
</gene>
<dbReference type="EC" id="3.1.3.3" evidence="4"/>
<evidence type="ECO:0000256" key="1">
    <source>
        <dbReference type="ARBA" id="ARBA00022801"/>
    </source>
</evidence>
<keyword evidence="5" id="KW-1185">Reference proteome</keyword>
<sequence>MPESVVSGVDRWSAIPHPAVVVDRAGTVVALTGDAAALVPDAAVGEPLHRAALPWLSAAHDATAASDGVSAPASVSGRVGGRELHAVASPGADGTIVWWLLGETARSLHESRSELEQERDRTAFLSQASEQLLASLNVDRCLETTVRLAARHLADAAVVVTPPAGRALSVVSCDEHGAVRVTVVEEDPDAVAGLSEALRGFPPIPSQWLDAAAVPAWLLPPGFANRTGSVIVTPLPGHGVSAGALVLLRRCGERIFDERDEVFAQLFAGRAGIALSAARLYAEQTSITAILMRELLPPQLHRVHGIELAGAYRASENHEIIGGDFYDVHRAATPDEETLVVLGDVCGKGLEAAVLTGKIRNTVHALVPMADDHQRMLALLNDALVSSRHNRFATLVLASAVHRDGRVLLRLTSAGHPPPLIVRADGTVETAETRGQLVGALPDITATTFRTSLAPGETCLLYTDGVTEARGGPLGRRMFGEERLIAALAQCADMPAEAVVERVHMLTTQWVGRNQHDDIAVVAITAPRTPTVVID</sequence>
<comment type="caution">
    <text evidence="4">The sequence shown here is derived from an EMBL/GenBank/DDBJ whole genome shotgun (WGS) entry which is preliminary data.</text>
</comment>
<evidence type="ECO:0000313" key="4">
    <source>
        <dbReference type="EMBL" id="OXR41664.1"/>
    </source>
</evidence>